<organism evidence="2 3">
    <name type="scientific">Ensete ventricosum</name>
    <name type="common">Abyssinian banana</name>
    <name type="synonym">Musa ensete</name>
    <dbReference type="NCBI Taxonomy" id="4639"/>
    <lineage>
        <taxon>Eukaryota</taxon>
        <taxon>Viridiplantae</taxon>
        <taxon>Streptophyta</taxon>
        <taxon>Embryophyta</taxon>
        <taxon>Tracheophyta</taxon>
        <taxon>Spermatophyta</taxon>
        <taxon>Magnoliopsida</taxon>
        <taxon>Liliopsida</taxon>
        <taxon>Zingiberales</taxon>
        <taxon>Musaceae</taxon>
        <taxon>Ensete</taxon>
    </lineage>
</organism>
<evidence type="ECO:0000256" key="1">
    <source>
        <dbReference type="SAM" id="MobiDB-lite"/>
    </source>
</evidence>
<feature type="compositionally biased region" description="Basic and acidic residues" evidence="1">
    <location>
        <begin position="70"/>
        <end position="86"/>
    </location>
</feature>
<evidence type="ECO:0000313" key="3">
    <source>
        <dbReference type="Proteomes" id="UP000287651"/>
    </source>
</evidence>
<reference evidence="2 3" key="1">
    <citation type="journal article" date="2014" name="Agronomy (Basel)">
        <title>A Draft Genome Sequence for Ensete ventricosum, the Drought-Tolerant Tree Against Hunger.</title>
        <authorList>
            <person name="Harrison J."/>
            <person name="Moore K.A."/>
            <person name="Paszkiewicz K."/>
            <person name="Jones T."/>
            <person name="Grant M."/>
            <person name="Ambacheew D."/>
            <person name="Muzemil S."/>
            <person name="Studholme D.J."/>
        </authorList>
    </citation>
    <scope>NUCLEOTIDE SEQUENCE [LARGE SCALE GENOMIC DNA]</scope>
</reference>
<protein>
    <submittedName>
        <fullName evidence="2">Uncharacterized protein</fullName>
    </submittedName>
</protein>
<name>A0A426XTU4_ENSVE</name>
<gene>
    <name evidence="2" type="ORF">B296_00044941</name>
</gene>
<dbReference type="EMBL" id="AMZH03017502">
    <property type="protein sequence ID" value="RRT42914.1"/>
    <property type="molecule type" value="Genomic_DNA"/>
</dbReference>
<feature type="compositionally biased region" description="Basic residues" evidence="1">
    <location>
        <begin position="1"/>
        <end position="11"/>
    </location>
</feature>
<dbReference type="AlphaFoldDB" id="A0A426XTU4"/>
<comment type="caution">
    <text evidence="2">The sequence shown here is derived from an EMBL/GenBank/DDBJ whole genome shotgun (WGS) entry which is preliminary data.</text>
</comment>
<evidence type="ECO:0000313" key="2">
    <source>
        <dbReference type="EMBL" id="RRT42914.1"/>
    </source>
</evidence>
<feature type="region of interest" description="Disordered" evidence="1">
    <location>
        <begin position="1"/>
        <end position="30"/>
    </location>
</feature>
<feature type="region of interest" description="Disordered" evidence="1">
    <location>
        <begin position="65"/>
        <end position="88"/>
    </location>
</feature>
<proteinExistence type="predicted"/>
<sequence length="281" mass="31392">MNLNVLHKKPRMSSVKSAPTAGPKSTQPEMEVIHVETSAKRPIGGPVLDQAAASRPGKWVKIAVRKHKSHRDEGSSRRATREKEPEMADWASRDLNAAMQARWLNLSYQAKVWDDSEAASEFVRGVLHPTLAKDRYTLPSEVLIARAVKQIALGHHYQMAFLDRVHDSACLVTYMGNQASLLETEIEKLKTEGDREENEFLKAELPGKSVANYKQSIGFGWGLRRMGLAKMQVPSQTTLTTRYRPSQVDANLPRVRVGSLTSALHRTRSPVVTYRGCTLPL</sequence>
<dbReference type="Proteomes" id="UP000287651">
    <property type="component" value="Unassembled WGS sequence"/>
</dbReference>
<accession>A0A426XTU4</accession>